<dbReference type="EMBL" id="SMSJ01000032">
    <property type="protein sequence ID" value="TDH60767.1"/>
    <property type="molecule type" value="Genomic_DNA"/>
</dbReference>
<dbReference type="InterPro" id="IPR039437">
    <property type="entry name" value="FrzH/put_lumazine-bd"/>
</dbReference>
<evidence type="ECO:0000313" key="2">
    <source>
        <dbReference type="EMBL" id="TDH60767.1"/>
    </source>
</evidence>
<sequence>MYDCNTSAFAAVFAPTVQLHGHRDGCFVMWPASTYKAILQERQSPKSLGAVRADEILFMDLVSDAMAFVKVRVQIAAREFVDYLTWHRIESRWLFTSKGPRASTSGPAAVRSGPDGAHPGLSA</sequence>
<dbReference type="AlphaFoldDB" id="A0A4R5QEE8"/>
<dbReference type="InterPro" id="IPR032710">
    <property type="entry name" value="NTF2-like_dom_sf"/>
</dbReference>
<name>A0A4R5QEE8_9PROT</name>
<evidence type="ECO:0000313" key="3">
    <source>
        <dbReference type="Proteomes" id="UP000295096"/>
    </source>
</evidence>
<feature type="region of interest" description="Disordered" evidence="1">
    <location>
        <begin position="98"/>
        <end position="123"/>
    </location>
</feature>
<proteinExistence type="predicted"/>
<organism evidence="2 3">
    <name type="scientific">Dankookia rubra</name>
    <dbReference type="NCBI Taxonomy" id="1442381"/>
    <lineage>
        <taxon>Bacteria</taxon>
        <taxon>Pseudomonadati</taxon>
        <taxon>Pseudomonadota</taxon>
        <taxon>Alphaproteobacteria</taxon>
        <taxon>Acetobacterales</taxon>
        <taxon>Roseomonadaceae</taxon>
        <taxon>Dankookia</taxon>
    </lineage>
</organism>
<comment type="caution">
    <text evidence="2">The sequence shown here is derived from an EMBL/GenBank/DDBJ whole genome shotgun (WGS) entry which is preliminary data.</text>
</comment>
<dbReference type="Pfam" id="PF12893">
    <property type="entry name" value="Lumazine_bd_2"/>
    <property type="match status" value="1"/>
</dbReference>
<dbReference type="Proteomes" id="UP000295096">
    <property type="component" value="Unassembled WGS sequence"/>
</dbReference>
<keyword evidence="3" id="KW-1185">Reference proteome</keyword>
<reference evidence="2 3" key="1">
    <citation type="journal article" date="2016" name="J. Microbiol.">
        <title>Dankookia rubra gen. nov., sp. nov., an alphaproteobacterium isolated from sediment of a shallow stream.</title>
        <authorList>
            <person name="Kim W.H."/>
            <person name="Kim D.H."/>
            <person name="Kang K."/>
            <person name="Ahn T.Y."/>
        </authorList>
    </citation>
    <scope>NUCLEOTIDE SEQUENCE [LARGE SCALE GENOMIC DNA]</scope>
    <source>
        <strain evidence="2 3">JCM30602</strain>
    </source>
</reference>
<evidence type="ECO:0000256" key="1">
    <source>
        <dbReference type="SAM" id="MobiDB-lite"/>
    </source>
</evidence>
<accession>A0A4R5QEE8</accession>
<dbReference type="SUPFAM" id="SSF54427">
    <property type="entry name" value="NTF2-like"/>
    <property type="match status" value="1"/>
</dbReference>
<protein>
    <recommendedName>
        <fullName evidence="4">Nuclear transport factor 2 family protein</fullName>
    </recommendedName>
</protein>
<dbReference type="OrthoDB" id="7451095at2"/>
<evidence type="ECO:0008006" key="4">
    <source>
        <dbReference type="Google" id="ProtNLM"/>
    </source>
</evidence>
<dbReference type="Gene3D" id="3.10.450.50">
    <property type="match status" value="1"/>
</dbReference>
<gene>
    <name evidence="2" type="ORF">E2C06_20280</name>
</gene>